<dbReference type="Proteomes" id="UP000310108">
    <property type="component" value="Unassembled WGS sequence"/>
</dbReference>
<proteinExistence type="predicted"/>
<accession>A0A4U6XR56</accession>
<dbReference type="AlphaFoldDB" id="A0A4U6XR56"/>
<dbReference type="OrthoDB" id="62952at2759"/>
<evidence type="ECO:0000313" key="4">
    <source>
        <dbReference type="Proteomes" id="UP000310108"/>
    </source>
</evidence>
<name>A0A4U6XR56_9PEZI</name>
<dbReference type="EMBL" id="PJEX01000026">
    <property type="protein sequence ID" value="TKW58350.1"/>
    <property type="molecule type" value="Genomic_DNA"/>
</dbReference>
<feature type="region of interest" description="Disordered" evidence="1">
    <location>
        <begin position="381"/>
        <end position="468"/>
    </location>
</feature>
<keyword evidence="4" id="KW-1185">Reference proteome</keyword>
<organism evidence="3 4">
    <name type="scientific">Colletotrichum tanaceti</name>
    <dbReference type="NCBI Taxonomy" id="1306861"/>
    <lineage>
        <taxon>Eukaryota</taxon>
        <taxon>Fungi</taxon>
        <taxon>Dikarya</taxon>
        <taxon>Ascomycota</taxon>
        <taxon>Pezizomycotina</taxon>
        <taxon>Sordariomycetes</taxon>
        <taxon>Hypocreomycetidae</taxon>
        <taxon>Glomerellales</taxon>
        <taxon>Glomerellaceae</taxon>
        <taxon>Colletotrichum</taxon>
        <taxon>Colletotrichum destructivum species complex</taxon>
    </lineage>
</organism>
<reference evidence="3 4" key="1">
    <citation type="journal article" date="2019" name="PLoS ONE">
        <title>Comparative genome analysis indicates high evolutionary potential of pathogenicity genes in Colletotrichum tanaceti.</title>
        <authorList>
            <person name="Lelwala R.V."/>
            <person name="Korhonen P.K."/>
            <person name="Young N.D."/>
            <person name="Scott J.B."/>
            <person name="Ades P.A."/>
            <person name="Gasser R.B."/>
            <person name="Taylor P.W.J."/>
        </authorList>
    </citation>
    <scope>NUCLEOTIDE SEQUENCE [LARGE SCALE GENOMIC DNA]</scope>
    <source>
        <strain evidence="3">BRIP57314</strain>
    </source>
</reference>
<dbReference type="InterPro" id="IPR056632">
    <property type="entry name" value="DUF7730"/>
</dbReference>
<evidence type="ECO:0000313" key="3">
    <source>
        <dbReference type="EMBL" id="TKW58350.1"/>
    </source>
</evidence>
<feature type="compositionally biased region" description="Basic and acidic residues" evidence="1">
    <location>
        <begin position="392"/>
        <end position="425"/>
    </location>
</feature>
<protein>
    <recommendedName>
        <fullName evidence="2">DUF7730 domain-containing protein</fullName>
    </recommendedName>
</protein>
<feature type="compositionally biased region" description="Basic and acidic residues" evidence="1">
    <location>
        <begin position="434"/>
        <end position="460"/>
    </location>
</feature>
<sequence>MSGLTLTIRPDFPLPPRPRRRDVPFLQLPREVRDRIYRYSLEEPKRHEIPHAADCFLRSTNFLLWEPPAFLIKSVTICENPHRLDTSSACDCDRRRCLNLLLANRQIHAEAAPVFWSRNTFCFLSAFEVIVALRHILRRQYRDLVTGICVMSPADNGAPLHVALDGEDPDGDCPTDWPLFWHTISNCAGLRRLQISPGIIWVSAERLARVVRKRRMLEIELVSFLPLFNRNPEPVEYPSCDCSVLHYSTIYVELSHGRHSFKGRVSTPDSDEAGADAKDWMDTASKCFEEAWDVDLHVRREYLIERYFRRSASLPASDEDDEPWRYLFTLPRGGSINREKSEISWTSDTGNVCRLRLYGLPPSRRQARQDRKELFARENEQRALNGMTDAEAESKKESLRLRREKRKRLEERRQAVSEQNRRRPDPNVGWVDPDVLKRQTKKSAEKEVRKSQKENEEMRRKERKRVQS</sequence>
<comment type="caution">
    <text evidence="3">The sequence shown here is derived from an EMBL/GenBank/DDBJ whole genome shotgun (WGS) entry which is preliminary data.</text>
</comment>
<dbReference type="PANTHER" id="PTHR38790">
    <property type="entry name" value="2EXR DOMAIN-CONTAINING PROTEIN-RELATED"/>
    <property type="match status" value="1"/>
</dbReference>
<evidence type="ECO:0000256" key="1">
    <source>
        <dbReference type="SAM" id="MobiDB-lite"/>
    </source>
</evidence>
<feature type="domain" description="DUF7730" evidence="2">
    <location>
        <begin position="24"/>
        <end position="196"/>
    </location>
</feature>
<evidence type="ECO:0000259" key="2">
    <source>
        <dbReference type="Pfam" id="PF24864"/>
    </source>
</evidence>
<gene>
    <name evidence="3" type="ORF">CTA1_5239</name>
</gene>
<dbReference type="Pfam" id="PF24864">
    <property type="entry name" value="DUF7730"/>
    <property type="match status" value="1"/>
</dbReference>
<dbReference type="STRING" id="1306861.A0A4U6XR56"/>